<gene>
    <name evidence="2" type="ORF">LSALG_LOCUS32991</name>
</gene>
<organism evidence="2 3">
    <name type="scientific">Lactuca saligna</name>
    <name type="common">Willowleaf lettuce</name>
    <dbReference type="NCBI Taxonomy" id="75948"/>
    <lineage>
        <taxon>Eukaryota</taxon>
        <taxon>Viridiplantae</taxon>
        <taxon>Streptophyta</taxon>
        <taxon>Embryophyta</taxon>
        <taxon>Tracheophyta</taxon>
        <taxon>Spermatophyta</taxon>
        <taxon>Magnoliopsida</taxon>
        <taxon>eudicotyledons</taxon>
        <taxon>Gunneridae</taxon>
        <taxon>Pentapetalae</taxon>
        <taxon>asterids</taxon>
        <taxon>campanulids</taxon>
        <taxon>Asterales</taxon>
        <taxon>Asteraceae</taxon>
        <taxon>Cichorioideae</taxon>
        <taxon>Cichorieae</taxon>
        <taxon>Lactucinae</taxon>
        <taxon>Lactuca</taxon>
    </lineage>
</organism>
<dbReference type="Proteomes" id="UP001177003">
    <property type="component" value="Chromosome 7"/>
</dbReference>
<protein>
    <submittedName>
        <fullName evidence="2">Uncharacterized protein</fullName>
    </submittedName>
</protein>
<evidence type="ECO:0000313" key="3">
    <source>
        <dbReference type="Proteomes" id="UP001177003"/>
    </source>
</evidence>
<evidence type="ECO:0000256" key="1">
    <source>
        <dbReference type="SAM" id="MobiDB-lite"/>
    </source>
</evidence>
<dbReference type="AlphaFoldDB" id="A0AA36EEZ0"/>
<sequence length="474" mass="54811">MHKLKTPHHQHRLLFFPNIPSHHGNQHIIEQRLDLYHFRPSFFSKTSQTNVGFIIRCLNLGRPFLSLSFVITFPLKNVCHRLYQIFKHTRKRTAGILSFAAEGLKGHHNNADLVISRLHSHVLPNPKFQGDKSHRLLVYHIVGTLDCISVNKKTVIGCFLYGVMVDDVIYDSYMAVIKHSYGVILYEKKNVERALKHGIEKFPDSLSLKEWCEKNEKMFKEIKNAESGGMKDKDSSFDGHSNKGDGDGVKESKFSLTRGLVVDGEKKVDGGGFSTPQMDKVGNTDNLTCSQFLENHEVLATAIKMTDEAVLESFKKEKKRGNKVMETVEVWEEDDDHGKRGKKDQKIHVYGESPFLERIVRMSDKVKKVLDKHLRHHTWDARLTRFQGTPTTTREEIWNIGSGHVFHQGFSYHFKSNTFIHAIIIDCWSSLLNRMEELRDVGLVSRVLFNTNFLKRYWVDHCHLKELKNYLIRC</sequence>
<keyword evidence="3" id="KW-1185">Reference proteome</keyword>
<proteinExistence type="predicted"/>
<evidence type="ECO:0000313" key="2">
    <source>
        <dbReference type="EMBL" id="CAI9293996.1"/>
    </source>
</evidence>
<dbReference type="EMBL" id="OX465083">
    <property type="protein sequence ID" value="CAI9293996.1"/>
    <property type="molecule type" value="Genomic_DNA"/>
</dbReference>
<name>A0AA36EEZ0_LACSI</name>
<accession>A0AA36EEZ0</accession>
<reference evidence="2" key="1">
    <citation type="submission" date="2023-04" db="EMBL/GenBank/DDBJ databases">
        <authorList>
            <person name="Vijverberg K."/>
            <person name="Xiong W."/>
            <person name="Schranz E."/>
        </authorList>
    </citation>
    <scope>NUCLEOTIDE SEQUENCE</scope>
</reference>
<feature type="region of interest" description="Disordered" evidence="1">
    <location>
        <begin position="223"/>
        <end position="251"/>
    </location>
</feature>